<dbReference type="EMBL" id="GG692437">
    <property type="protein sequence ID" value="EER36917.1"/>
    <property type="molecule type" value="Genomic_DNA"/>
</dbReference>
<keyword evidence="3" id="KW-0413">Isomerase</keyword>
<dbReference type="InterPro" id="IPR015943">
    <property type="entry name" value="WD40/YVTN_repeat-like_dom_sf"/>
</dbReference>
<sequence length="189" mass="21065">MPRTRAGEQVASLLSKALQVRAMAEPEEEARSTASNKRSRSKLEENQVNDESSSSGDDFGPAFPSTVPRKKRRKLPYEKVYINALPVSARYSKSLMHKDQLSFVTLTPLTDFLITSSIDGVVKFWKKMPVGVEFVKEFRAHVGELKGVSVSLDGRNFATVGVDKTVKIFDVITFGVFAGYIGEAHRCRY</sequence>
<name>C6HS99_AJECH</name>
<dbReference type="STRING" id="544712.C6HS99"/>
<dbReference type="PROSITE" id="PS50082">
    <property type="entry name" value="WD_REPEATS_2"/>
    <property type="match status" value="2"/>
</dbReference>
<evidence type="ECO:0000256" key="1">
    <source>
        <dbReference type="PROSITE-ProRule" id="PRU00221"/>
    </source>
</evidence>
<reference evidence="4" key="1">
    <citation type="submission" date="2009-05" db="EMBL/GenBank/DDBJ databases">
        <title>The genome sequence of Ajellomyces capsulatus strain H143.</title>
        <authorList>
            <person name="Champion M."/>
            <person name="Cuomo C.A."/>
            <person name="Ma L.-J."/>
            <person name="Henn M.R."/>
            <person name="Sil A."/>
            <person name="Goldman B."/>
            <person name="Young S.K."/>
            <person name="Kodira C.D."/>
            <person name="Zeng Q."/>
            <person name="Koehrsen M."/>
            <person name="Alvarado L."/>
            <person name="Berlin A.M."/>
            <person name="Borenstein D."/>
            <person name="Chen Z."/>
            <person name="Engels R."/>
            <person name="Freedman E."/>
            <person name="Gellesch M."/>
            <person name="Goldberg J."/>
            <person name="Griggs A."/>
            <person name="Gujja S."/>
            <person name="Heiman D.I."/>
            <person name="Hepburn T.A."/>
            <person name="Howarth C."/>
            <person name="Jen D."/>
            <person name="Larson L."/>
            <person name="Lewis B."/>
            <person name="Mehta T."/>
            <person name="Park D."/>
            <person name="Pearson M."/>
            <person name="Roberts A."/>
            <person name="Saif S."/>
            <person name="Shea T.D."/>
            <person name="Shenoy N."/>
            <person name="Sisk P."/>
            <person name="Stolte C."/>
            <person name="Sykes S."/>
            <person name="Walk T."/>
            <person name="White J."/>
            <person name="Yandava C."/>
            <person name="Klein B."/>
            <person name="McEwen J.G."/>
            <person name="Puccia R."/>
            <person name="Goldman G.H."/>
            <person name="Felipe M.S."/>
            <person name="Nino-Vega G."/>
            <person name="San-Blas G."/>
            <person name="Taylor J.W."/>
            <person name="Mendoza L."/>
            <person name="Galagan J.E."/>
            <person name="Nusbaum C."/>
            <person name="Birren B.W."/>
        </authorList>
    </citation>
    <scope>NUCLEOTIDE SEQUENCE [LARGE SCALE GENOMIC DNA]</scope>
    <source>
        <strain evidence="4">H143</strain>
    </source>
</reference>
<organism evidence="3 4">
    <name type="scientific">Ajellomyces capsulatus (strain H143)</name>
    <name type="common">Darling's disease fungus</name>
    <name type="synonym">Histoplasma capsulatum</name>
    <dbReference type="NCBI Taxonomy" id="544712"/>
    <lineage>
        <taxon>Eukaryota</taxon>
        <taxon>Fungi</taxon>
        <taxon>Dikarya</taxon>
        <taxon>Ascomycota</taxon>
        <taxon>Pezizomycotina</taxon>
        <taxon>Eurotiomycetes</taxon>
        <taxon>Eurotiomycetidae</taxon>
        <taxon>Onygenales</taxon>
        <taxon>Ajellomycetaceae</taxon>
        <taxon>Histoplasma</taxon>
    </lineage>
</organism>
<dbReference type="Proteomes" id="UP000002624">
    <property type="component" value="Unassembled WGS sequence"/>
</dbReference>
<proteinExistence type="predicted"/>
<accession>C6HS99</accession>
<evidence type="ECO:0000313" key="3">
    <source>
        <dbReference type="EMBL" id="EER36917.1"/>
    </source>
</evidence>
<protein>
    <submittedName>
        <fullName evidence="3">Peptidyl-prolyl-cis-trans isomerase</fullName>
    </submittedName>
</protein>
<feature type="repeat" description="WD" evidence="1">
    <location>
        <begin position="94"/>
        <end position="126"/>
    </location>
</feature>
<evidence type="ECO:0000313" key="4">
    <source>
        <dbReference type="Proteomes" id="UP000002624"/>
    </source>
</evidence>
<evidence type="ECO:0000256" key="2">
    <source>
        <dbReference type="SAM" id="MobiDB-lite"/>
    </source>
</evidence>
<dbReference type="GO" id="GO:0016853">
    <property type="term" value="F:isomerase activity"/>
    <property type="evidence" value="ECO:0007669"/>
    <property type="project" value="UniProtKB-KW"/>
</dbReference>
<dbReference type="InterPro" id="IPR036322">
    <property type="entry name" value="WD40_repeat_dom_sf"/>
</dbReference>
<keyword evidence="1" id="KW-0853">WD repeat</keyword>
<dbReference type="HOGENOM" id="CLU_1434076_0_0_1"/>
<dbReference type="Pfam" id="PF00400">
    <property type="entry name" value="WD40"/>
    <property type="match status" value="2"/>
</dbReference>
<dbReference type="SMART" id="SM00320">
    <property type="entry name" value="WD40"/>
    <property type="match status" value="2"/>
</dbReference>
<dbReference type="VEuPathDB" id="FungiDB:HCDG_09080"/>
<dbReference type="AlphaFoldDB" id="C6HS99"/>
<gene>
    <name evidence="3" type="ORF">HCDG_09080</name>
</gene>
<dbReference type="Gene3D" id="2.130.10.10">
    <property type="entry name" value="YVTN repeat-like/Quinoprotein amine dehydrogenase"/>
    <property type="match status" value="1"/>
</dbReference>
<dbReference type="SUPFAM" id="SSF50978">
    <property type="entry name" value="WD40 repeat-like"/>
    <property type="match status" value="1"/>
</dbReference>
<dbReference type="InterPro" id="IPR001680">
    <property type="entry name" value="WD40_rpt"/>
</dbReference>
<feature type="region of interest" description="Disordered" evidence="2">
    <location>
        <begin position="17"/>
        <end position="67"/>
    </location>
</feature>
<feature type="repeat" description="WD" evidence="1">
    <location>
        <begin position="138"/>
        <end position="171"/>
    </location>
</feature>